<evidence type="ECO:0000256" key="1">
    <source>
        <dbReference type="SAM" id="MobiDB-lite"/>
    </source>
</evidence>
<gene>
    <name evidence="2" type="ORF">H4W29_005164</name>
</gene>
<keyword evidence="3" id="KW-1185">Reference proteome</keyword>
<evidence type="ECO:0000313" key="2">
    <source>
        <dbReference type="EMBL" id="MBE1507919.1"/>
    </source>
</evidence>
<protein>
    <submittedName>
        <fullName evidence="2">Uncharacterized protein</fullName>
    </submittedName>
</protein>
<dbReference type="EMBL" id="JADBEC010000002">
    <property type="protein sequence ID" value="MBE1507919.1"/>
    <property type="molecule type" value="Genomic_DNA"/>
</dbReference>
<name>A0ABR9IXI5_RHIVS</name>
<organism evidence="2 3">
    <name type="scientific">Rhizobium viscosum</name>
    <name type="common">Arthrobacter viscosus</name>
    <dbReference type="NCBI Taxonomy" id="1673"/>
    <lineage>
        <taxon>Bacteria</taxon>
        <taxon>Pseudomonadati</taxon>
        <taxon>Pseudomonadota</taxon>
        <taxon>Alphaproteobacteria</taxon>
        <taxon>Hyphomicrobiales</taxon>
        <taxon>Rhizobiaceae</taxon>
        <taxon>Rhizobium/Agrobacterium group</taxon>
        <taxon>Rhizobium</taxon>
    </lineage>
</organism>
<reference evidence="2 3" key="1">
    <citation type="submission" date="2020-10" db="EMBL/GenBank/DDBJ databases">
        <title>Sequencing the genomes of 1000 actinobacteria strains.</title>
        <authorList>
            <person name="Klenk H.-P."/>
        </authorList>
    </citation>
    <scope>NUCLEOTIDE SEQUENCE [LARGE SCALE GENOMIC DNA]</scope>
    <source>
        <strain evidence="2 3">DSM 7307</strain>
    </source>
</reference>
<dbReference type="Proteomes" id="UP000620262">
    <property type="component" value="Unassembled WGS sequence"/>
</dbReference>
<comment type="caution">
    <text evidence="2">The sequence shown here is derived from an EMBL/GenBank/DDBJ whole genome shotgun (WGS) entry which is preliminary data.</text>
</comment>
<proteinExistence type="predicted"/>
<accession>A0ABR9IXI5</accession>
<evidence type="ECO:0000313" key="3">
    <source>
        <dbReference type="Proteomes" id="UP000620262"/>
    </source>
</evidence>
<sequence>MREQQTTLETFLSPASIEPRELVGLWKGRGIRSMVCSKISAGSASGLPQCLNGDDDEKSNYHHGNHP</sequence>
<feature type="region of interest" description="Disordered" evidence="1">
    <location>
        <begin position="42"/>
        <end position="67"/>
    </location>
</feature>